<feature type="compositionally biased region" description="Polar residues" evidence="7">
    <location>
        <begin position="686"/>
        <end position="698"/>
    </location>
</feature>
<feature type="compositionally biased region" description="Polar residues" evidence="7">
    <location>
        <begin position="536"/>
        <end position="545"/>
    </location>
</feature>
<feature type="compositionally biased region" description="Polar residues" evidence="7">
    <location>
        <begin position="585"/>
        <end position="594"/>
    </location>
</feature>
<protein>
    <submittedName>
        <fullName evidence="8">APC membrane recruitment protein 2</fullName>
    </submittedName>
</protein>
<dbReference type="PANTHER" id="PTHR22237:SF3">
    <property type="entry name" value="APC MEMBRANE RECRUITMENT PROTEIN 2-LIKE"/>
    <property type="match status" value="1"/>
</dbReference>
<organism evidence="8 9">
    <name type="scientific">Bagarius yarrelli</name>
    <name type="common">Goonch</name>
    <name type="synonym">Bagrus yarrelli</name>
    <dbReference type="NCBI Taxonomy" id="175774"/>
    <lineage>
        <taxon>Eukaryota</taxon>
        <taxon>Metazoa</taxon>
        <taxon>Chordata</taxon>
        <taxon>Craniata</taxon>
        <taxon>Vertebrata</taxon>
        <taxon>Euteleostomi</taxon>
        <taxon>Actinopterygii</taxon>
        <taxon>Neopterygii</taxon>
        <taxon>Teleostei</taxon>
        <taxon>Ostariophysi</taxon>
        <taxon>Siluriformes</taxon>
        <taxon>Sisoridae</taxon>
        <taxon>Sisorinae</taxon>
        <taxon>Bagarius</taxon>
    </lineage>
</organism>
<dbReference type="InterPro" id="IPR019003">
    <property type="entry name" value="AMER"/>
</dbReference>
<feature type="region of interest" description="Disordered" evidence="7">
    <location>
        <begin position="44"/>
        <end position="63"/>
    </location>
</feature>
<name>A0A556VC94_BAGYA</name>
<dbReference type="GO" id="GO:0016055">
    <property type="term" value="P:Wnt signaling pathway"/>
    <property type="evidence" value="ECO:0007669"/>
    <property type="project" value="UniProtKB-KW"/>
</dbReference>
<dbReference type="Pfam" id="PF09422">
    <property type="entry name" value="AMER"/>
    <property type="match status" value="1"/>
</dbReference>
<dbReference type="EMBL" id="VCAZ01000228">
    <property type="protein sequence ID" value="TTK47646.1"/>
    <property type="molecule type" value="Genomic_DNA"/>
</dbReference>
<proteinExistence type="inferred from homology"/>
<dbReference type="PANTHER" id="PTHR22237">
    <property type="entry name" value="APC MEMBRANE RECRUITMENT PROTEIN 2-RELATED"/>
    <property type="match status" value="1"/>
</dbReference>
<feature type="region of interest" description="Disordered" evidence="7">
    <location>
        <begin position="73"/>
        <end position="109"/>
    </location>
</feature>
<dbReference type="GO" id="GO:0008013">
    <property type="term" value="F:beta-catenin binding"/>
    <property type="evidence" value="ECO:0007669"/>
    <property type="project" value="TreeGrafter"/>
</dbReference>
<accession>A0A556VC94</accession>
<feature type="region of interest" description="Disordered" evidence="7">
    <location>
        <begin position="525"/>
        <end position="604"/>
    </location>
</feature>
<keyword evidence="9" id="KW-1185">Reference proteome</keyword>
<evidence type="ECO:0000256" key="5">
    <source>
        <dbReference type="ARBA" id="ARBA00023121"/>
    </source>
</evidence>
<comment type="caution">
    <text evidence="8">The sequence shown here is derived from an EMBL/GenBank/DDBJ whole genome shotgun (WGS) entry which is preliminary data.</text>
</comment>
<dbReference type="OrthoDB" id="8445519at2759"/>
<feature type="compositionally biased region" description="Polar residues" evidence="7">
    <location>
        <begin position="138"/>
        <end position="147"/>
    </location>
</feature>
<feature type="region of interest" description="Disordered" evidence="7">
    <location>
        <begin position="388"/>
        <end position="425"/>
    </location>
</feature>
<keyword evidence="6" id="KW-0472">Membrane</keyword>
<evidence type="ECO:0000313" key="8">
    <source>
        <dbReference type="EMBL" id="TTK47646.1"/>
    </source>
</evidence>
<reference evidence="8 9" key="1">
    <citation type="journal article" date="2019" name="Genome Biol. Evol.">
        <title>Whole-Genome Sequencing of the Giant Devil Catfish, Bagarius yarrelli.</title>
        <authorList>
            <person name="Jiang W."/>
            <person name="Lv Y."/>
            <person name="Cheng L."/>
            <person name="Yang K."/>
            <person name="Chao B."/>
            <person name="Wang X."/>
            <person name="Li Y."/>
            <person name="Pan X."/>
            <person name="You X."/>
            <person name="Zhang Y."/>
            <person name="Yang J."/>
            <person name="Li J."/>
            <person name="Zhang X."/>
            <person name="Liu S."/>
            <person name="Sun C."/>
            <person name="Yang J."/>
            <person name="Shi Q."/>
        </authorList>
    </citation>
    <scope>NUCLEOTIDE SEQUENCE [LARGE SCALE GENOMIC DNA]</scope>
    <source>
        <strain evidence="8">JWS20170419001</strain>
        <tissue evidence="8">Muscle</tissue>
    </source>
</reference>
<keyword evidence="3" id="KW-1003">Cell membrane</keyword>
<dbReference type="Proteomes" id="UP000319801">
    <property type="component" value="Unassembled WGS sequence"/>
</dbReference>
<comment type="similarity">
    <text evidence="2">Belongs to the Amer family.</text>
</comment>
<keyword evidence="5" id="KW-0446">Lipid-binding</keyword>
<feature type="region of interest" description="Disordered" evidence="7">
    <location>
        <begin position="620"/>
        <end position="716"/>
    </location>
</feature>
<comment type="subcellular location">
    <subcellularLocation>
        <location evidence="1">Cell membrane</location>
        <topology evidence="1">Peripheral membrane protein</topology>
    </subcellularLocation>
</comment>
<dbReference type="AlphaFoldDB" id="A0A556VC94"/>
<evidence type="ECO:0000313" key="9">
    <source>
        <dbReference type="Proteomes" id="UP000319801"/>
    </source>
</evidence>
<feature type="region of interest" description="Disordered" evidence="7">
    <location>
        <begin position="128"/>
        <end position="184"/>
    </location>
</feature>
<gene>
    <name evidence="8" type="ORF">Baya_15636</name>
</gene>
<keyword evidence="4" id="KW-0879">Wnt signaling pathway</keyword>
<evidence type="ECO:0000256" key="2">
    <source>
        <dbReference type="ARBA" id="ARBA00007750"/>
    </source>
</evidence>
<dbReference type="GO" id="GO:0060828">
    <property type="term" value="P:regulation of canonical Wnt signaling pathway"/>
    <property type="evidence" value="ECO:0007669"/>
    <property type="project" value="TreeGrafter"/>
</dbReference>
<sequence>MDAQSDSDPPPCNPQPPGKIRKALKLFSKRKPGGVARIFSVNVKGEGGLKSPPSRSQTLDGLTDIAASDAAAKSVELDQEDSHKDFAAMDDPTSIKEHNLESSSTRQSICSLTSAKSLSFLSMLRWNRKGGGEKTDTQTESQRSGQQKKGLKSLFGSVHWHRRDREDEDKASTDPPRLASRSNSVEIIRENLTLTSRSEHHFTDESEIEQLSPSQNDYVPPEDTKVSGAAKPSTNDRLSMLLGDTSSIVSLDTLGGGGDIVADIEAEWVKVSSHVEVKAITADSVKNEKDLLGHKPAPFISSSSTLPSSTSKLISLSTSPKTMPSPATKQTLPPPSSPSPTTSTQPILSYISSPTLSHAKEPLASPVQSQDSFLILSSNIIPDHITIPESHSTTPTLTIPAKPTLTPTSPLTPEPSPNPSPTILPPSFLANISKPFIPVTEKHLEPAAAAYATITEPNYAPSQTTSSNVACTPITRPNYSISQDIKHSSASVTKYPPFITSTKPVPTAPVIRPKIVTTFGLSTSRNTAPIIKPEPKQSTHQNKSGPLQIEKNGSRSLISNQQTLSSTTKNPPHKAESAHPLLPSEYSQLPSLSTKPGEKEQEGVVSARVVEGFQHAFMPEKTTQITKPTNLSRIPVSGGGKLKQHQKDVQSNGEGRMSNLPSPTIHEEEASISPSQECSSKGALSDLSTESGAQSSNEDMLDSVAQPTTGTVSTQRESKIPIKTWFYCNLSLFARKTRGSTLQDSCL</sequence>
<evidence type="ECO:0000256" key="3">
    <source>
        <dbReference type="ARBA" id="ARBA00022475"/>
    </source>
</evidence>
<dbReference type="GO" id="GO:0005886">
    <property type="term" value="C:plasma membrane"/>
    <property type="evidence" value="ECO:0007669"/>
    <property type="project" value="UniProtKB-SubCell"/>
</dbReference>
<feature type="region of interest" description="Disordered" evidence="7">
    <location>
        <begin position="196"/>
        <end position="234"/>
    </location>
</feature>
<feature type="compositionally biased region" description="Polar residues" evidence="7">
    <location>
        <begin position="621"/>
        <end position="632"/>
    </location>
</feature>
<evidence type="ECO:0000256" key="6">
    <source>
        <dbReference type="ARBA" id="ARBA00023136"/>
    </source>
</evidence>
<feature type="compositionally biased region" description="Pro residues" evidence="7">
    <location>
        <begin position="410"/>
        <end position="424"/>
    </location>
</feature>
<evidence type="ECO:0000256" key="7">
    <source>
        <dbReference type="SAM" id="MobiDB-lite"/>
    </source>
</evidence>
<feature type="region of interest" description="Disordered" evidence="7">
    <location>
        <begin position="298"/>
        <end position="348"/>
    </location>
</feature>
<feature type="compositionally biased region" description="Polar residues" evidence="7">
    <location>
        <begin position="705"/>
        <end position="715"/>
    </location>
</feature>
<feature type="compositionally biased region" description="Basic and acidic residues" evidence="7">
    <location>
        <begin position="163"/>
        <end position="172"/>
    </location>
</feature>
<feature type="compositionally biased region" description="Low complexity" evidence="7">
    <location>
        <begin position="300"/>
        <end position="322"/>
    </location>
</feature>
<evidence type="ECO:0000256" key="4">
    <source>
        <dbReference type="ARBA" id="ARBA00022687"/>
    </source>
</evidence>
<dbReference type="GO" id="GO:0005546">
    <property type="term" value="F:phosphatidylinositol-4,5-bisphosphate binding"/>
    <property type="evidence" value="ECO:0007669"/>
    <property type="project" value="TreeGrafter"/>
</dbReference>
<evidence type="ECO:0000256" key="1">
    <source>
        <dbReference type="ARBA" id="ARBA00004202"/>
    </source>
</evidence>
<feature type="compositionally biased region" description="Polar residues" evidence="7">
    <location>
        <begin position="554"/>
        <end position="570"/>
    </location>
</feature>
<feature type="compositionally biased region" description="Basic and acidic residues" evidence="7">
    <location>
        <begin position="80"/>
        <end position="100"/>
    </location>
</feature>